<reference evidence="2 3" key="1">
    <citation type="submission" date="2023-07" db="EMBL/GenBank/DDBJ databases">
        <title>Novel species of Thermanaerothrix with wide hydrolytic capabilities.</title>
        <authorList>
            <person name="Zayulina K.S."/>
            <person name="Podosokorskaya O.A."/>
            <person name="Elcheninov A.G."/>
        </authorList>
    </citation>
    <scope>NUCLEOTIDE SEQUENCE [LARGE SCALE GENOMIC DNA]</scope>
    <source>
        <strain evidence="2 3">4228-RoL</strain>
    </source>
</reference>
<keyword evidence="1" id="KW-0472">Membrane</keyword>
<dbReference type="Proteomes" id="UP001254165">
    <property type="component" value="Unassembled WGS sequence"/>
</dbReference>
<dbReference type="EMBL" id="JAUHMF010000001">
    <property type="protein sequence ID" value="MDT8897095.1"/>
    <property type="molecule type" value="Genomic_DNA"/>
</dbReference>
<sequence length="293" mass="33052">MQQSTGASSTKEFLIFAAKVVLIHTATYFVFGLIMSNVFDYGRIFQQEVIRDYMRPMGSSAAYLGPLLQPLRGLLYAAALWPLRRTIMTHKRGWLILWGIFVIFGILGTPAAAPSSLEGIIYTKLPLWYHLIGLPEMLLQTLTFSLILVGWERRRYQPESSRRRSAQGADVIKAVMIACFAYMGYAIGSILSAVIARVAINFEAAASDWTTQIMFVVAFVFNVVFILLLSRLWTAHKITLWQVFLLFWLVDTVVPLGYQLIFLSPMPIPLAMLMGVFPALVITIGLRLGYKRE</sequence>
<accession>A0ABU3NJR5</accession>
<evidence type="ECO:0000256" key="1">
    <source>
        <dbReference type="SAM" id="Phobius"/>
    </source>
</evidence>
<gene>
    <name evidence="2" type="ORF">QYE77_02370</name>
</gene>
<keyword evidence="1" id="KW-1133">Transmembrane helix</keyword>
<protein>
    <submittedName>
        <fullName evidence="2">Uncharacterized protein</fullName>
    </submittedName>
</protein>
<organism evidence="2 3">
    <name type="scientific">Thermanaerothrix solaris</name>
    <dbReference type="NCBI Taxonomy" id="3058434"/>
    <lineage>
        <taxon>Bacteria</taxon>
        <taxon>Bacillati</taxon>
        <taxon>Chloroflexota</taxon>
        <taxon>Anaerolineae</taxon>
        <taxon>Anaerolineales</taxon>
        <taxon>Anaerolineaceae</taxon>
        <taxon>Thermanaerothrix</taxon>
    </lineage>
</organism>
<proteinExistence type="predicted"/>
<keyword evidence="3" id="KW-1185">Reference proteome</keyword>
<feature type="transmembrane region" description="Helical" evidence="1">
    <location>
        <begin position="240"/>
        <end position="262"/>
    </location>
</feature>
<feature type="transmembrane region" description="Helical" evidence="1">
    <location>
        <begin position="61"/>
        <end position="83"/>
    </location>
</feature>
<feature type="transmembrane region" description="Helical" evidence="1">
    <location>
        <begin position="212"/>
        <end position="233"/>
    </location>
</feature>
<feature type="transmembrane region" description="Helical" evidence="1">
    <location>
        <begin position="12"/>
        <end position="35"/>
    </location>
</feature>
<comment type="caution">
    <text evidence="2">The sequence shown here is derived from an EMBL/GenBank/DDBJ whole genome shotgun (WGS) entry which is preliminary data.</text>
</comment>
<feature type="transmembrane region" description="Helical" evidence="1">
    <location>
        <begin position="95"/>
        <end position="115"/>
    </location>
</feature>
<dbReference type="RefSeq" id="WP_315623744.1">
    <property type="nucleotide sequence ID" value="NZ_JAUHMF010000001.1"/>
</dbReference>
<feature type="transmembrane region" description="Helical" evidence="1">
    <location>
        <begin position="171"/>
        <end position="200"/>
    </location>
</feature>
<feature type="transmembrane region" description="Helical" evidence="1">
    <location>
        <begin position="127"/>
        <end position="151"/>
    </location>
</feature>
<keyword evidence="1" id="KW-0812">Transmembrane</keyword>
<evidence type="ECO:0000313" key="2">
    <source>
        <dbReference type="EMBL" id="MDT8897095.1"/>
    </source>
</evidence>
<feature type="transmembrane region" description="Helical" evidence="1">
    <location>
        <begin position="268"/>
        <end position="290"/>
    </location>
</feature>
<evidence type="ECO:0000313" key="3">
    <source>
        <dbReference type="Proteomes" id="UP001254165"/>
    </source>
</evidence>
<name>A0ABU3NJR5_9CHLR</name>